<dbReference type="EMBL" id="FIZY01000011">
    <property type="protein sequence ID" value="CZF80761.1"/>
    <property type="molecule type" value="Genomic_DNA"/>
</dbReference>
<keyword evidence="6" id="KW-1185">Reference proteome</keyword>
<evidence type="ECO:0000256" key="1">
    <source>
        <dbReference type="ARBA" id="ARBA00005817"/>
    </source>
</evidence>
<dbReference type="AlphaFoldDB" id="A0A128F3B6"/>
<evidence type="ECO:0000259" key="3">
    <source>
        <dbReference type="Pfam" id="PF00766"/>
    </source>
</evidence>
<sequence>MDDIKRRDPRKEHILRNRLHPQYDEMAVDHDLLMSGGTNRKNPHKQGYLSAEGIKRIDRSGAAVAAAGVAKIQQDQSLPLRAIVNPSNYIVVFSDSDSAKLTVLDKDMLGLAHSLADDGTAVVMINLHSREDDLASAGADRALALDAASYSPDSWLAILQTIETELSPKHWIFADGTLVGGDLARRLAVSLGVRPVTRGKLYAEGTLNCGGGDGSKSVNRKLSRILLVEEQVADLIAGFITEASSLDVAEVAGVIPKVTDLGGVAVDPADIPLAETRFILSGGNGIRNWALFHQCAQALGATEGASRVAVDNGHMPRTTQVGATGTYVNAKVYIAVGISGAIQHLQGMTTCETVIALNTDANCDMIKRADLSIIADSSEVMQALVDATAGGKGELDNVG</sequence>
<dbReference type="OrthoDB" id="9770286at2"/>
<dbReference type="SUPFAM" id="SSF52467">
    <property type="entry name" value="DHS-like NAD/FAD-binding domain"/>
    <property type="match status" value="1"/>
</dbReference>
<reference evidence="6" key="1">
    <citation type="submission" date="2016-02" db="EMBL/GenBank/DDBJ databases">
        <authorList>
            <person name="Rodrigo-Torres Lidia"/>
            <person name="Arahal R.David."/>
        </authorList>
    </citation>
    <scope>NUCLEOTIDE SEQUENCE [LARGE SCALE GENOMIC DNA]</scope>
    <source>
        <strain evidence="6">CECT 8713</strain>
    </source>
</reference>
<dbReference type="InterPro" id="IPR014730">
    <property type="entry name" value="ETF_a/b_N"/>
</dbReference>
<evidence type="ECO:0000313" key="5">
    <source>
        <dbReference type="EMBL" id="CZF80761.1"/>
    </source>
</evidence>
<gene>
    <name evidence="5" type="primary">etfA</name>
    <name evidence="5" type="ORF">GMA8713_01585</name>
</gene>
<feature type="domain" description="Electron transfer flavoprotein alpha subunit C-terminal" evidence="3">
    <location>
        <begin position="273"/>
        <end position="348"/>
    </location>
</feature>
<accession>A0A128F3B6</accession>
<dbReference type="PANTHER" id="PTHR43153:SF1">
    <property type="entry name" value="ELECTRON TRANSFER FLAVOPROTEIN SUBUNIT ALPHA, MITOCHONDRIAL"/>
    <property type="match status" value="1"/>
</dbReference>
<dbReference type="InterPro" id="IPR014731">
    <property type="entry name" value="ETF_asu_C"/>
</dbReference>
<keyword evidence="2" id="KW-0249">Electron transport</keyword>
<dbReference type="InterPro" id="IPR014729">
    <property type="entry name" value="Rossmann-like_a/b/a_fold"/>
</dbReference>
<dbReference type="GO" id="GO:0033539">
    <property type="term" value="P:fatty acid beta-oxidation using acyl-CoA dehydrogenase"/>
    <property type="evidence" value="ECO:0007669"/>
    <property type="project" value="TreeGrafter"/>
</dbReference>
<protein>
    <submittedName>
        <fullName evidence="5">Electron transfer flavoprotein subunit alpha</fullName>
    </submittedName>
</protein>
<dbReference type="Gene3D" id="3.40.50.1220">
    <property type="entry name" value="TPP-binding domain"/>
    <property type="match status" value="1"/>
</dbReference>
<dbReference type="SUPFAM" id="SSF52402">
    <property type="entry name" value="Adenine nucleotide alpha hydrolases-like"/>
    <property type="match status" value="1"/>
</dbReference>
<evidence type="ECO:0000259" key="4">
    <source>
        <dbReference type="Pfam" id="PF01012"/>
    </source>
</evidence>
<dbReference type="InterPro" id="IPR001308">
    <property type="entry name" value="ETF_a/FixB"/>
</dbReference>
<dbReference type="Pfam" id="PF01012">
    <property type="entry name" value="ETF"/>
    <property type="match status" value="1"/>
</dbReference>
<evidence type="ECO:0000313" key="6">
    <source>
        <dbReference type="Proteomes" id="UP000073601"/>
    </source>
</evidence>
<comment type="similarity">
    <text evidence="1">Belongs to the ETF alpha-subunit/FixB family.</text>
</comment>
<evidence type="ECO:0000256" key="2">
    <source>
        <dbReference type="ARBA" id="ARBA00022982"/>
    </source>
</evidence>
<dbReference type="Proteomes" id="UP000073601">
    <property type="component" value="Unassembled WGS sequence"/>
</dbReference>
<dbReference type="Gene3D" id="3.40.50.620">
    <property type="entry name" value="HUPs"/>
    <property type="match status" value="1"/>
</dbReference>
<feature type="domain" description="Electron transfer flavoprotein alpha/beta-subunit N-terminal" evidence="4">
    <location>
        <begin position="92"/>
        <end position="197"/>
    </location>
</feature>
<proteinExistence type="inferred from homology"/>
<keyword evidence="2" id="KW-0813">Transport</keyword>
<dbReference type="GO" id="GO:0050660">
    <property type="term" value="F:flavin adenine dinucleotide binding"/>
    <property type="evidence" value="ECO:0007669"/>
    <property type="project" value="InterPro"/>
</dbReference>
<dbReference type="GO" id="GO:0009055">
    <property type="term" value="F:electron transfer activity"/>
    <property type="evidence" value="ECO:0007669"/>
    <property type="project" value="InterPro"/>
</dbReference>
<dbReference type="InterPro" id="IPR029035">
    <property type="entry name" value="DHS-like_NAD/FAD-binding_dom"/>
</dbReference>
<dbReference type="PANTHER" id="PTHR43153">
    <property type="entry name" value="ELECTRON TRANSFER FLAVOPROTEIN ALPHA"/>
    <property type="match status" value="1"/>
</dbReference>
<organism evidence="5 6">
    <name type="scientific">Grimontia marina</name>
    <dbReference type="NCBI Taxonomy" id="646534"/>
    <lineage>
        <taxon>Bacteria</taxon>
        <taxon>Pseudomonadati</taxon>
        <taxon>Pseudomonadota</taxon>
        <taxon>Gammaproteobacteria</taxon>
        <taxon>Vibrionales</taxon>
        <taxon>Vibrionaceae</taxon>
        <taxon>Grimontia</taxon>
    </lineage>
</organism>
<dbReference type="Pfam" id="PF00766">
    <property type="entry name" value="ETF_alpha"/>
    <property type="match status" value="1"/>
</dbReference>
<dbReference type="RefSeq" id="WP_062707570.1">
    <property type="nucleotide sequence ID" value="NZ_CAWRCI010000011.1"/>
</dbReference>
<name>A0A128F3B6_9GAMM</name>